<reference evidence="1" key="1">
    <citation type="submission" date="2020-03" db="EMBL/GenBank/DDBJ databases">
        <title>The deep terrestrial virosphere.</title>
        <authorList>
            <person name="Holmfeldt K."/>
            <person name="Nilsson E."/>
            <person name="Simone D."/>
            <person name="Lopez-Fernandez M."/>
            <person name="Wu X."/>
            <person name="de Brujin I."/>
            <person name="Lundin D."/>
            <person name="Andersson A."/>
            <person name="Bertilsson S."/>
            <person name="Dopson M."/>
        </authorList>
    </citation>
    <scope>NUCLEOTIDE SEQUENCE</scope>
    <source>
        <strain evidence="2">MM171A02953</strain>
        <strain evidence="1">MM171B00956</strain>
    </source>
</reference>
<accession>A0A6M3M555</accession>
<dbReference type="EMBL" id="MT143907">
    <property type="protein sequence ID" value="QJH92633.1"/>
    <property type="molecule type" value="Genomic_DNA"/>
</dbReference>
<dbReference type="AlphaFoldDB" id="A0A6M3M555"/>
<evidence type="ECO:0000313" key="2">
    <source>
        <dbReference type="EMBL" id="QJH92633.1"/>
    </source>
</evidence>
<protein>
    <submittedName>
        <fullName evidence="1">Uncharacterized protein</fullName>
    </submittedName>
</protein>
<evidence type="ECO:0000313" key="1">
    <source>
        <dbReference type="EMBL" id="QJB03001.1"/>
    </source>
</evidence>
<name>A0A6M3M555_9ZZZZ</name>
<sequence>MSAWKDQIKLHELRVVYRKRKPEWNLSDWELDEVIKSDGIRKLHEILDANGKIEPIEYEYNSGKLTIKSDTLRTDNK</sequence>
<proteinExistence type="predicted"/>
<dbReference type="EMBL" id="MT143819">
    <property type="protein sequence ID" value="QJB03001.1"/>
    <property type="molecule type" value="Genomic_DNA"/>
</dbReference>
<gene>
    <name evidence="2" type="ORF">MM171A02953_0004</name>
    <name evidence="1" type="ORF">MM171B00956_0019</name>
</gene>
<organism evidence="1">
    <name type="scientific">viral metagenome</name>
    <dbReference type="NCBI Taxonomy" id="1070528"/>
    <lineage>
        <taxon>unclassified sequences</taxon>
        <taxon>metagenomes</taxon>
        <taxon>organismal metagenomes</taxon>
    </lineage>
</organism>